<evidence type="ECO:0000313" key="3">
    <source>
        <dbReference type="Proteomes" id="UP001374893"/>
    </source>
</evidence>
<evidence type="ECO:0000256" key="1">
    <source>
        <dbReference type="SAM" id="MobiDB-lite"/>
    </source>
</evidence>
<feature type="compositionally biased region" description="Basic and acidic residues" evidence="1">
    <location>
        <begin position="29"/>
        <end position="38"/>
    </location>
</feature>
<keyword evidence="3" id="KW-1185">Reference proteome</keyword>
<dbReference type="Proteomes" id="UP001374893">
    <property type="component" value="Chromosome"/>
</dbReference>
<sequence>MRPTLSNLCLIGGMLLVALAVMLLNSPDRSAESGRRDLQPSSVAARSDRPSSQLPTAIPEPMSATRAAALTEAEWRIHFETYNTTAENRRSIIELSAEIRDALAAGLDPDGEDAAIYGEAMAVLLTDRPRR</sequence>
<gene>
    <name evidence="2" type="ORF">HAHE_26450</name>
</gene>
<feature type="compositionally biased region" description="Polar residues" evidence="1">
    <location>
        <begin position="39"/>
        <end position="55"/>
    </location>
</feature>
<organism evidence="2 3">
    <name type="scientific">Haloferula helveola</name>
    <dbReference type="NCBI Taxonomy" id="490095"/>
    <lineage>
        <taxon>Bacteria</taxon>
        <taxon>Pseudomonadati</taxon>
        <taxon>Verrucomicrobiota</taxon>
        <taxon>Verrucomicrobiia</taxon>
        <taxon>Verrucomicrobiales</taxon>
        <taxon>Verrucomicrobiaceae</taxon>
        <taxon>Haloferula</taxon>
    </lineage>
</organism>
<accession>A0ABN6H718</accession>
<proteinExistence type="predicted"/>
<protein>
    <submittedName>
        <fullName evidence="2">Uncharacterized protein</fullName>
    </submittedName>
</protein>
<dbReference type="EMBL" id="AP024702">
    <property type="protein sequence ID" value="BCX48737.1"/>
    <property type="molecule type" value="Genomic_DNA"/>
</dbReference>
<evidence type="ECO:0000313" key="2">
    <source>
        <dbReference type="EMBL" id="BCX48737.1"/>
    </source>
</evidence>
<reference evidence="2 3" key="1">
    <citation type="submission" date="2021-06" db="EMBL/GenBank/DDBJ databases">
        <title>Complete genome of Haloferula helveola possessing various polysaccharide degrading enzymes.</title>
        <authorList>
            <person name="Takami H."/>
            <person name="Huang C."/>
            <person name="Hamasaki K."/>
        </authorList>
    </citation>
    <scope>NUCLEOTIDE SEQUENCE [LARGE SCALE GENOMIC DNA]</scope>
    <source>
        <strain evidence="2 3">CN-1</strain>
    </source>
</reference>
<dbReference type="RefSeq" id="WP_338685084.1">
    <property type="nucleotide sequence ID" value="NZ_AP024702.1"/>
</dbReference>
<feature type="region of interest" description="Disordered" evidence="1">
    <location>
        <begin position="29"/>
        <end position="62"/>
    </location>
</feature>
<name>A0ABN6H718_9BACT</name>